<name>A0A964T6Q8_9HYPH</name>
<protein>
    <recommendedName>
        <fullName evidence="5">Ribonuclease VapC</fullName>
        <shortName evidence="5">RNase VapC</shortName>
        <ecNumber evidence="5">3.1.-.-</ecNumber>
    </recommendedName>
    <alternativeName>
        <fullName evidence="5">Toxin VapC</fullName>
    </alternativeName>
</protein>
<organism evidence="7 8">
    <name type="scientific">Propylenella binzhouense</name>
    <dbReference type="NCBI Taxonomy" id="2555902"/>
    <lineage>
        <taxon>Bacteria</taxon>
        <taxon>Pseudomonadati</taxon>
        <taxon>Pseudomonadota</taxon>
        <taxon>Alphaproteobacteria</taxon>
        <taxon>Hyphomicrobiales</taxon>
        <taxon>Propylenellaceae</taxon>
        <taxon>Propylenella</taxon>
    </lineage>
</organism>
<dbReference type="AlphaFoldDB" id="A0A964T6Q8"/>
<evidence type="ECO:0000256" key="2">
    <source>
        <dbReference type="ARBA" id="ARBA00022722"/>
    </source>
</evidence>
<evidence type="ECO:0000256" key="1">
    <source>
        <dbReference type="ARBA" id="ARBA00022649"/>
    </source>
</evidence>
<dbReference type="CDD" id="cd18682">
    <property type="entry name" value="PIN_VapC-like"/>
    <property type="match status" value="1"/>
</dbReference>
<keyword evidence="1 5" id="KW-1277">Toxin-antitoxin system</keyword>
<evidence type="ECO:0000313" key="7">
    <source>
        <dbReference type="EMBL" id="MYZ49513.1"/>
    </source>
</evidence>
<dbReference type="InterPro" id="IPR022907">
    <property type="entry name" value="VapC_family"/>
</dbReference>
<dbReference type="InterPro" id="IPR002716">
    <property type="entry name" value="PIN_dom"/>
</dbReference>
<dbReference type="GO" id="GO:0090729">
    <property type="term" value="F:toxin activity"/>
    <property type="evidence" value="ECO:0007669"/>
    <property type="project" value="UniProtKB-KW"/>
</dbReference>
<keyword evidence="4 5" id="KW-0378">Hydrolase</keyword>
<dbReference type="OrthoDB" id="286092at2"/>
<evidence type="ECO:0000256" key="3">
    <source>
        <dbReference type="ARBA" id="ARBA00022723"/>
    </source>
</evidence>
<dbReference type="EC" id="3.1.-.-" evidence="5"/>
<comment type="function">
    <text evidence="5">Toxic component of a toxin-antitoxin (TA) system. An RNase.</text>
</comment>
<keyword evidence="2 5" id="KW-0540">Nuclease</keyword>
<gene>
    <name evidence="5" type="primary">vapC</name>
    <name evidence="7" type="ORF">E4O86_17525</name>
</gene>
<dbReference type="Gene3D" id="3.40.50.1010">
    <property type="entry name" value="5'-nuclease"/>
    <property type="match status" value="1"/>
</dbReference>
<feature type="binding site" evidence="5">
    <location>
        <position position="7"/>
    </location>
    <ligand>
        <name>Mg(2+)</name>
        <dbReference type="ChEBI" id="CHEBI:18420"/>
    </ligand>
</feature>
<reference evidence="7" key="1">
    <citation type="submission" date="2019-03" db="EMBL/GenBank/DDBJ databases">
        <title>Afifella sp. nov., isolated from activated sludge.</title>
        <authorList>
            <person name="Li Q."/>
            <person name="Liu Y."/>
        </authorList>
    </citation>
    <scope>NUCLEOTIDE SEQUENCE</scope>
    <source>
        <strain evidence="7">L72</strain>
    </source>
</reference>
<evidence type="ECO:0000256" key="5">
    <source>
        <dbReference type="HAMAP-Rule" id="MF_00265"/>
    </source>
</evidence>
<dbReference type="GO" id="GO:0016787">
    <property type="term" value="F:hydrolase activity"/>
    <property type="evidence" value="ECO:0007669"/>
    <property type="project" value="UniProtKB-KW"/>
</dbReference>
<feature type="domain" description="PIN" evidence="6">
    <location>
        <begin position="5"/>
        <end position="118"/>
    </location>
</feature>
<feature type="binding site" evidence="5">
    <location>
        <position position="93"/>
    </location>
    <ligand>
        <name>Mg(2+)</name>
        <dbReference type="ChEBI" id="CHEBI:18420"/>
    </ligand>
</feature>
<keyword evidence="3 5" id="KW-0479">Metal-binding</keyword>
<dbReference type="EMBL" id="SPKJ01000078">
    <property type="protein sequence ID" value="MYZ49513.1"/>
    <property type="molecule type" value="Genomic_DNA"/>
</dbReference>
<sequence>MAGAVLDASAVLALLRSEAGAEPIAELLAESLVCVVNEAEVIGVLVQRGSPPAEALEIVSGLPYRLVDLDRRLARRAGTLWLAGKPHGLSLGDRCCLALAERERLPVYTADRSWARLALDLDVRLVR</sequence>
<keyword evidence="8" id="KW-1185">Reference proteome</keyword>
<evidence type="ECO:0000259" key="6">
    <source>
        <dbReference type="Pfam" id="PF01850"/>
    </source>
</evidence>
<dbReference type="RefSeq" id="WP_161141854.1">
    <property type="nucleotide sequence ID" value="NZ_SPKJ01000078.1"/>
</dbReference>
<evidence type="ECO:0000256" key="4">
    <source>
        <dbReference type="ARBA" id="ARBA00022801"/>
    </source>
</evidence>
<comment type="similarity">
    <text evidence="5">Belongs to the PINc/VapC protein family.</text>
</comment>
<dbReference type="GO" id="GO:0004540">
    <property type="term" value="F:RNA nuclease activity"/>
    <property type="evidence" value="ECO:0007669"/>
    <property type="project" value="InterPro"/>
</dbReference>
<dbReference type="Proteomes" id="UP000773614">
    <property type="component" value="Unassembled WGS sequence"/>
</dbReference>
<evidence type="ECO:0000313" key="8">
    <source>
        <dbReference type="Proteomes" id="UP000773614"/>
    </source>
</evidence>
<dbReference type="SUPFAM" id="SSF88723">
    <property type="entry name" value="PIN domain-like"/>
    <property type="match status" value="1"/>
</dbReference>
<keyword evidence="5" id="KW-0800">Toxin</keyword>
<dbReference type="GO" id="GO:0000287">
    <property type="term" value="F:magnesium ion binding"/>
    <property type="evidence" value="ECO:0007669"/>
    <property type="project" value="UniProtKB-UniRule"/>
</dbReference>
<comment type="cofactor">
    <cofactor evidence="5">
        <name>Mg(2+)</name>
        <dbReference type="ChEBI" id="CHEBI:18420"/>
    </cofactor>
</comment>
<dbReference type="Pfam" id="PF01850">
    <property type="entry name" value="PIN"/>
    <property type="match status" value="1"/>
</dbReference>
<dbReference type="HAMAP" id="MF_00265">
    <property type="entry name" value="VapC_Nob1"/>
    <property type="match status" value="1"/>
</dbReference>
<comment type="caution">
    <text evidence="7">The sequence shown here is derived from an EMBL/GenBank/DDBJ whole genome shotgun (WGS) entry which is preliminary data.</text>
</comment>
<accession>A0A964T6Q8</accession>
<proteinExistence type="inferred from homology"/>
<keyword evidence="5" id="KW-0460">Magnesium</keyword>
<dbReference type="InterPro" id="IPR029060">
    <property type="entry name" value="PIN-like_dom_sf"/>
</dbReference>